<organism evidence="2 5">
    <name type="scientific">Candidatus Argoarchaeum ethanivorans</name>
    <dbReference type="NCBI Taxonomy" id="2608793"/>
    <lineage>
        <taxon>Archaea</taxon>
        <taxon>Methanobacteriati</taxon>
        <taxon>Methanobacteriota</taxon>
        <taxon>Stenosarchaea group</taxon>
        <taxon>Methanomicrobia</taxon>
        <taxon>Methanosarcinales</taxon>
        <taxon>Methanosarcinales incertae sedis</taxon>
        <taxon>GOM Arc I cluster</taxon>
        <taxon>Candidatus Argoarchaeum</taxon>
    </lineage>
</organism>
<name>A0A811SZX2_9EURY</name>
<dbReference type="CDD" id="cd07432">
    <property type="entry name" value="PHP_HisPPase"/>
    <property type="match status" value="1"/>
</dbReference>
<gene>
    <name evidence="4" type="ORF">EMLJLAPB_00310</name>
    <name evidence="3" type="ORF">FFODKBPE_00012</name>
    <name evidence="2" type="ORF">KFBDDELM_00093</name>
</gene>
<dbReference type="Proteomes" id="UP000606624">
    <property type="component" value="Unassembled WGS sequence"/>
</dbReference>
<dbReference type="EMBL" id="CAJHIS010000005">
    <property type="protein sequence ID" value="CAD6492526.1"/>
    <property type="molecule type" value="Genomic_DNA"/>
</dbReference>
<evidence type="ECO:0000313" key="3">
    <source>
        <dbReference type="EMBL" id="CAD6490749.1"/>
    </source>
</evidence>
<comment type="caution">
    <text evidence="2">The sequence shown here is derived from an EMBL/GenBank/DDBJ whole genome shotgun (WGS) entry which is preliminary data.</text>
</comment>
<dbReference type="AlphaFoldDB" id="A0A811SZX2"/>
<dbReference type="InterPro" id="IPR003141">
    <property type="entry name" value="Pol/His_phosphatase_N"/>
</dbReference>
<protein>
    <recommendedName>
        <fullName evidence="1">Polymerase/histidinol phosphatase N-terminal domain-containing protein</fullName>
    </recommendedName>
</protein>
<evidence type="ECO:0000313" key="2">
    <source>
        <dbReference type="EMBL" id="CAD6490215.1"/>
    </source>
</evidence>
<dbReference type="InterPro" id="IPR004013">
    <property type="entry name" value="PHP_dom"/>
</dbReference>
<proteinExistence type="predicted"/>
<reference evidence="2" key="1">
    <citation type="submission" date="2020-10" db="EMBL/GenBank/DDBJ databases">
        <authorList>
            <person name="Hahn C.J."/>
            <person name="Laso-Perez R."/>
            <person name="Vulcano F."/>
            <person name="Vaziourakis K.-M."/>
            <person name="Stokke R."/>
            <person name="Steen I.H."/>
            <person name="Teske A."/>
            <person name="Boetius A."/>
            <person name="Liebeke M."/>
            <person name="Amann R."/>
            <person name="Knittel K."/>
        </authorList>
    </citation>
    <scope>NUCLEOTIDE SEQUENCE</scope>
    <source>
        <strain evidence="4">Gfbio:e3339647-f889-4370-9287-4fb5cb688e4c:AG392D22_GoMArc1</strain>
        <strain evidence="2">Gfbio:e3339647-f889-4370-9287-4fb5cb688e4c:AG392E03_GoMArc1</strain>
        <strain evidence="3">Gfbio:e3339647-f889-4370-9287-4fb5cb688e4c:AG394J04_GoMArc1</strain>
    </source>
</reference>
<sequence>MIDLHTHTLLSDGELIPSEHFRRALVKGYTVIRIRDHVNFSNIEYVIEAGLGAKHENEWDIEVVVGVELTHIPPQKIEKIASMAKRLGAEITLDCKAIECRK</sequence>
<evidence type="ECO:0000313" key="5">
    <source>
        <dbReference type="Proteomes" id="UP000606624"/>
    </source>
</evidence>
<dbReference type="Pfam" id="PF02811">
    <property type="entry name" value="PHP"/>
    <property type="match status" value="1"/>
</dbReference>
<dbReference type="GO" id="GO:0003824">
    <property type="term" value="F:catalytic activity"/>
    <property type="evidence" value="ECO:0007669"/>
    <property type="project" value="InterPro"/>
</dbReference>
<dbReference type="Proteomes" id="UP000634805">
    <property type="component" value="Unassembled WGS sequence"/>
</dbReference>
<feature type="domain" description="Polymerase/histidinol phosphatase N-terminal" evidence="1">
    <location>
        <begin position="2"/>
        <end position="73"/>
    </location>
</feature>
<accession>A0A811SZX2</accession>
<dbReference type="SUPFAM" id="SSF89550">
    <property type="entry name" value="PHP domain-like"/>
    <property type="match status" value="1"/>
</dbReference>
<dbReference type="Gene3D" id="3.20.20.140">
    <property type="entry name" value="Metal-dependent hydrolases"/>
    <property type="match status" value="1"/>
</dbReference>
<dbReference type="InterPro" id="IPR016195">
    <property type="entry name" value="Pol/histidinol_Pase-like"/>
</dbReference>
<evidence type="ECO:0000313" key="4">
    <source>
        <dbReference type="EMBL" id="CAD6492526.1"/>
    </source>
</evidence>
<dbReference type="EMBL" id="CAJHIP010000001">
    <property type="protein sequence ID" value="CAD6490749.1"/>
    <property type="molecule type" value="Genomic_DNA"/>
</dbReference>
<dbReference type="SMART" id="SM00481">
    <property type="entry name" value="POLIIIAc"/>
    <property type="match status" value="1"/>
</dbReference>
<dbReference type="EMBL" id="CAJHIN010000002">
    <property type="protein sequence ID" value="CAD6490215.1"/>
    <property type="molecule type" value="Genomic_DNA"/>
</dbReference>
<evidence type="ECO:0000259" key="1">
    <source>
        <dbReference type="SMART" id="SM00481"/>
    </source>
</evidence>
<dbReference type="Proteomes" id="UP000603056">
    <property type="component" value="Unassembled WGS sequence"/>
</dbReference>